<evidence type="ECO:0000256" key="4">
    <source>
        <dbReference type="ARBA" id="ARBA00022490"/>
    </source>
</evidence>
<comment type="function">
    <text evidence="8">Hydrolyzes UDP-glucose to glucose 1-phosphate and UMP and ADP-ribose to ribose 5-phosphate and AMP. The physiological substrate is probably UDP-glucose. Poor activity on other substrates such as ADP-glucose, CDP-glucose, GDP-glucose and GDP-mannose.</text>
</comment>
<organism evidence="13 14">
    <name type="scientific">Folsomia candida</name>
    <name type="common">Springtail</name>
    <dbReference type="NCBI Taxonomy" id="158441"/>
    <lineage>
        <taxon>Eukaryota</taxon>
        <taxon>Metazoa</taxon>
        <taxon>Ecdysozoa</taxon>
        <taxon>Arthropoda</taxon>
        <taxon>Hexapoda</taxon>
        <taxon>Collembola</taxon>
        <taxon>Entomobryomorpha</taxon>
        <taxon>Isotomoidea</taxon>
        <taxon>Isotomidae</taxon>
        <taxon>Proisotominae</taxon>
        <taxon>Folsomia</taxon>
    </lineage>
</organism>
<dbReference type="GO" id="GO:0019693">
    <property type="term" value="P:ribose phosphate metabolic process"/>
    <property type="evidence" value="ECO:0007669"/>
    <property type="project" value="TreeGrafter"/>
</dbReference>
<dbReference type="InterPro" id="IPR000086">
    <property type="entry name" value="NUDIX_hydrolase_dom"/>
</dbReference>
<evidence type="ECO:0000256" key="9">
    <source>
        <dbReference type="ARBA" id="ARBA00066480"/>
    </source>
</evidence>
<evidence type="ECO:0000256" key="10">
    <source>
        <dbReference type="ARBA" id="ARBA00071467"/>
    </source>
</evidence>
<keyword evidence="5" id="KW-0378">Hydrolase</keyword>
<dbReference type="InterPro" id="IPR015797">
    <property type="entry name" value="NUDIX_hydrolase-like_dom_sf"/>
</dbReference>
<dbReference type="Proteomes" id="UP000198287">
    <property type="component" value="Unassembled WGS sequence"/>
</dbReference>
<evidence type="ECO:0000313" key="14">
    <source>
        <dbReference type="Proteomes" id="UP000198287"/>
    </source>
</evidence>
<proteinExistence type="predicted"/>
<evidence type="ECO:0000256" key="3">
    <source>
        <dbReference type="ARBA" id="ARBA00011738"/>
    </source>
</evidence>
<comment type="subunit">
    <text evidence="3">Homodimer.</text>
</comment>
<evidence type="ECO:0000313" key="13">
    <source>
        <dbReference type="EMBL" id="OXA59933.1"/>
    </source>
</evidence>
<reference evidence="13 14" key="1">
    <citation type="submission" date="2015-12" db="EMBL/GenBank/DDBJ databases">
        <title>The genome of Folsomia candida.</title>
        <authorList>
            <person name="Faddeeva A."/>
            <person name="Derks M.F."/>
            <person name="Anvar Y."/>
            <person name="Smit S."/>
            <person name="Van Straalen N."/>
            <person name="Roelofs D."/>
        </authorList>
    </citation>
    <scope>NUCLEOTIDE SEQUENCE [LARGE SCALE GENOMIC DNA]</scope>
    <source>
        <strain evidence="13 14">VU population</strain>
        <tissue evidence="13">Whole body</tissue>
    </source>
</reference>
<keyword evidence="4" id="KW-0963">Cytoplasm</keyword>
<protein>
    <recommendedName>
        <fullName evidence="10">Uridine diphosphate glucose pyrophosphatase NUDT14</fullName>
        <ecNumber evidence="9">3.6.1.45</ecNumber>
    </recommendedName>
    <alternativeName>
        <fullName evidence="11">Nucleoside diphosphate-linked moiety X motif 14</fullName>
    </alternativeName>
</protein>
<dbReference type="STRING" id="158441.A0A226EQN0"/>
<evidence type="ECO:0000256" key="7">
    <source>
        <dbReference type="ARBA" id="ARBA00051086"/>
    </source>
</evidence>
<evidence type="ECO:0000256" key="2">
    <source>
        <dbReference type="ARBA" id="ARBA00004496"/>
    </source>
</evidence>
<evidence type="ECO:0000256" key="8">
    <source>
        <dbReference type="ARBA" id="ARBA00054674"/>
    </source>
</evidence>
<dbReference type="PROSITE" id="PS51462">
    <property type="entry name" value="NUDIX"/>
    <property type="match status" value="1"/>
</dbReference>
<dbReference type="InterPro" id="IPR004385">
    <property type="entry name" value="NDP_pyrophosphatase"/>
</dbReference>
<keyword evidence="6" id="KW-0460">Magnesium</keyword>
<comment type="cofactor">
    <cofactor evidence="1">
        <name>Mg(2+)</name>
        <dbReference type="ChEBI" id="CHEBI:18420"/>
    </cofactor>
</comment>
<dbReference type="GO" id="GO:0008768">
    <property type="term" value="F:UDP-sugar diphosphatase activity"/>
    <property type="evidence" value="ECO:0007669"/>
    <property type="project" value="UniProtKB-EC"/>
</dbReference>
<dbReference type="AlphaFoldDB" id="A0A226EQN0"/>
<evidence type="ECO:0000259" key="12">
    <source>
        <dbReference type="PROSITE" id="PS51462"/>
    </source>
</evidence>
<accession>A0A226EQN0</accession>
<dbReference type="NCBIfam" id="TIGR00052">
    <property type="entry name" value="nudix-type nucleoside diphosphatase, YffH/AdpP family"/>
    <property type="match status" value="1"/>
</dbReference>
<comment type="catalytic activity">
    <reaction evidence="7">
        <text>UDP-sugar + H2O = UMP + alpha-D-aldose 1-phosphate.</text>
        <dbReference type="EC" id="3.6.1.45"/>
    </reaction>
</comment>
<keyword evidence="14" id="KW-1185">Reference proteome</keyword>
<dbReference type="EMBL" id="LNIX01000002">
    <property type="protein sequence ID" value="OXA59933.1"/>
    <property type="molecule type" value="Genomic_DNA"/>
</dbReference>
<comment type="subcellular location">
    <subcellularLocation>
        <location evidence="2">Cytoplasm</location>
    </subcellularLocation>
</comment>
<dbReference type="GO" id="GO:0006753">
    <property type="term" value="P:nucleoside phosphate metabolic process"/>
    <property type="evidence" value="ECO:0007669"/>
    <property type="project" value="TreeGrafter"/>
</dbReference>
<dbReference type="OMA" id="YTYELCA"/>
<evidence type="ECO:0000256" key="6">
    <source>
        <dbReference type="ARBA" id="ARBA00022842"/>
    </source>
</evidence>
<gene>
    <name evidence="13" type="ORF">Fcan01_05177</name>
</gene>
<dbReference type="GO" id="GO:0005737">
    <property type="term" value="C:cytoplasm"/>
    <property type="evidence" value="ECO:0007669"/>
    <property type="project" value="UniProtKB-SubCell"/>
</dbReference>
<evidence type="ECO:0000256" key="1">
    <source>
        <dbReference type="ARBA" id="ARBA00001946"/>
    </source>
</evidence>
<dbReference type="PANTHER" id="PTHR11839:SF15">
    <property type="entry name" value="URIDINE DIPHOSPHATE GLUCOSE PYROPHOSPHATASE NUDT14"/>
    <property type="match status" value="1"/>
</dbReference>
<dbReference type="Gene3D" id="3.90.79.10">
    <property type="entry name" value="Nucleoside Triphosphate Pyrophosphohydrolase"/>
    <property type="match status" value="1"/>
</dbReference>
<feature type="domain" description="Nudix hydrolase" evidence="12">
    <location>
        <begin position="38"/>
        <end position="206"/>
    </location>
</feature>
<evidence type="ECO:0000256" key="11">
    <source>
        <dbReference type="ARBA" id="ARBA00080475"/>
    </source>
</evidence>
<dbReference type="FunFam" id="3.90.79.10:FF:000035">
    <property type="entry name" value="Uridine diphosphate glucose pyrophosphatase"/>
    <property type="match status" value="1"/>
</dbReference>
<dbReference type="GO" id="GO:0046872">
    <property type="term" value="F:metal ion binding"/>
    <property type="evidence" value="ECO:0007669"/>
    <property type="project" value="InterPro"/>
</dbReference>
<dbReference type="PANTHER" id="PTHR11839">
    <property type="entry name" value="UDP/ADP-SUGAR PYROPHOSPHATASE"/>
    <property type="match status" value="1"/>
</dbReference>
<dbReference type="SUPFAM" id="SSF55811">
    <property type="entry name" value="Nudix"/>
    <property type="match status" value="1"/>
</dbReference>
<evidence type="ECO:0000256" key="5">
    <source>
        <dbReference type="ARBA" id="ARBA00022801"/>
    </source>
</evidence>
<sequence length="212" mass="24058">MEDIQDVKLQPMPVSQFLKPLRMTFKQNGKERFWDFVKLHESVSCILFNRKRGVLVFVKQFRPAVYYGNSVPTTGDNSVKDMDWTKVPAKNGITIELCAGIVDDPKLSLAEIVKKEILEECGYEVPLDKIEKVIGYRSGVGVSGDKNNMFYAEITDEMKVHEGGGLEHEGEFIDVVEMTVPEIRKFIEQDNVPSPGGFLFAILWFLTHKAPK</sequence>
<comment type="caution">
    <text evidence="13">The sequence shown here is derived from an EMBL/GenBank/DDBJ whole genome shotgun (WGS) entry which is preliminary data.</text>
</comment>
<dbReference type="CDD" id="cd18887">
    <property type="entry name" value="NUDIX_UGPPase_Nudt14"/>
    <property type="match status" value="1"/>
</dbReference>
<name>A0A226EQN0_FOLCA</name>
<dbReference type="OrthoDB" id="10249920at2759"/>
<dbReference type="EC" id="3.6.1.45" evidence="9"/>